<reference evidence="12 13" key="1">
    <citation type="journal article" date="2022" name="Nat. Plants">
        <title>Genomes of leafy and leafless Platanthera orchids illuminate the evolution of mycoheterotrophy.</title>
        <authorList>
            <person name="Li M.H."/>
            <person name="Liu K.W."/>
            <person name="Li Z."/>
            <person name="Lu H.C."/>
            <person name="Ye Q.L."/>
            <person name="Zhang D."/>
            <person name="Wang J.Y."/>
            <person name="Li Y.F."/>
            <person name="Zhong Z.M."/>
            <person name="Liu X."/>
            <person name="Yu X."/>
            <person name="Liu D.K."/>
            <person name="Tu X.D."/>
            <person name="Liu B."/>
            <person name="Hao Y."/>
            <person name="Liao X.Y."/>
            <person name="Jiang Y.T."/>
            <person name="Sun W.H."/>
            <person name="Chen J."/>
            <person name="Chen Y.Q."/>
            <person name="Ai Y."/>
            <person name="Zhai J.W."/>
            <person name="Wu S.S."/>
            <person name="Zhou Z."/>
            <person name="Hsiao Y.Y."/>
            <person name="Wu W.L."/>
            <person name="Chen Y.Y."/>
            <person name="Lin Y.F."/>
            <person name="Hsu J.L."/>
            <person name="Li C.Y."/>
            <person name="Wang Z.W."/>
            <person name="Zhao X."/>
            <person name="Zhong W.Y."/>
            <person name="Ma X.K."/>
            <person name="Ma L."/>
            <person name="Huang J."/>
            <person name="Chen G.Z."/>
            <person name="Huang M.Z."/>
            <person name="Huang L."/>
            <person name="Peng D.H."/>
            <person name="Luo Y.B."/>
            <person name="Zou S.Q."/>
            <person name="Chen S.P."/>
            <person name="Lan S."/>
            <person name="Tsai W.C."/>
            <person name="Van de Peer Y."/>
            <person name="Liu Z.J."/>
        </authorList>
    </citation>
    <scope>NUCLEOTIDE SEQUENCE [LARGE SCALE GENOMIC DNA]</scope>
    <source>
        <strain evidence="12">Lor287</strain>
    </source>
</reference>
<dbReference type="GO" id="GO:0046872">
    <property type="term" value="F:metal ion binding"/>
    <property type="evidence" value="ECO:0007669"/>
    <property type="project" value="UniProtKB-KW"/>
</dbReference>
<feature type="region of interest" description="Disordered" evidence="10">
    <location>
        <begin position="556"/>
        <end position="592"/>
    </location>
</feature>
<comment type="similarity">
    <text evidence="3">Belongs to the DNA glycosylase family. DEMETER subfamily.</text>
</comment>
<evidence type="ECO:0000256" key="3">
    <source>
        <dbReference type="ARBA" id="ARBA00005646"/>
    </source>
</evidence>
<evidence type="ECO:0000313" key="12">
    <source>
        <dbReference type="EMBL" id="KAK8928536.1"/>
    </source>
</evidence>
<feature type="compositionally biased region" description="Polar residues" evidence="10">
    <location>
        <begin position="366"/>
        <end position="384"/>
    </location>
</feature>
<dbReference type="InterPro" id="IPR044811">
    <property type="entry name" value="DME/ROS1"/>
</dbReference>
<evidence type="ECO:0000256" key="1">
    <source>
        <dbReference type="ARBA" id="ARBA00001966"/>
    </source>
</evidence>
<evidence type="ECO:0000256" key="2">
    <source>
        <dbReference type="ARBA" id="ARBA00004123"/>
    </source>
</evidence>
<gene>
    <name evidence="12" type="primary">ROS1</name>
    <name evidence="12" type="ORF">KSP39_PZI017827</name>
</gene>
<dbReference type="InterPro" id="IPR028924">
    <property type="entry name" value="Perm-CXXC"/>
</dbReference>
<dbReference type="Gene3D" id="1.10.340.30">
    <property type="entry name" value="Hypothetical protein, domain 2"/>
    <property type="match status" value="1"/>
</dbReference>
<evidence type="ECO:0000256" key="4">
    <source>
        <dbReference type="ARBA" id="ARBA00022485"/>
    </source>
</evidence>
<comment type="subcellular location">
    <subcellularLocation>
        <location evidence="2">Nucleus</location>
    </subcellularLocation>
</comment>
<dbReference type="EMBL" id="JBBWWQ010000015">
    <property type="protein sequence ID" value="KAK8928536.1"/>
    <property type="molecule type" value="Genomic_DNA"/>
</dbReference>
<keyword evidence="5" id="KW-0479">Metal-binding</keyword>
<feature type="compositionally biased region" description="Polar residues" evidence="10">
    <location>
        <begin position="106"/>
        <end position="118"/>
    </location>
</feature>
<feature type="region of interest" description="Disordered" evidence="10">
    <location>
        <begin position="207"/>
        <end position="254"/>
    </location>
</feature>
<dbReference type="Gene3D" id="1.10.1670.10">
    <property type="entry name" value="Helix-hairpin-Helix base-excision DNA repair enzymes (C-terminal)"/>
    <property type="match status" value="1"/>
</dbReference>
<keyword evidence="13" id="KW-1185">Reference proteome</keyword>
<dbReference type="InterPro" id="IPR011257">
    <property type="entry name" value="DNA_glycosylase"/>
</dbReference>
<dbReference type="Proteomes" id="UP001418222">
    <property type="component" value="Unassembled WGS sequence"/>
</dbReference>
<dbReference type="SUPFAM" id="SSF48150">
    <property type="entry name" value="DNA-glycosylase"/>
    <property type="match status" value="1"/>
</dbReference>
<dbReference type="InterPro" id="IPR003265">
    <property type="entry name" value="HhH-GPD_domain"/>
</dbReference>
<evidence type="ECO:0000256" key="8">
    <source>
        <dbReference type="ARBA" id="ARBA00023125"/>
    </source>
</evidence>
<dbReference type="SMART" id="SM00478">
    <property type="entry name" value="ENDO3c"/>
    <property type="match status" value="1"/>
</dbReference>
<dbReference type="GO" id="GO:0006284">
    <property type="term" value="P:base-excision repair"/>
    <property type="evidence" value="ECO:0007669"/>
    <property type="project" value="InterPro"/>
</dbReference>
<dbReference type="InterPro" id="IPR023170">
    <property type="entry name" value="HhH_base_excis_C"/>
</dbReference>
<keyword evidence="9" id="KW-0539">Nucleus</keyword>
<comment type="cofactor">
    <cofactor evidence="1">
        <name>[4Fe-4S] cluster</name>
        <dbReference type="ChEBI" id="CHEBI:49883"/>
    </cofactor>
</comment>
<dbReference type="InterPro" id="IPR003651">
    <property type="entry name" value="Endonuclease3_FeS-loop_motif"/>
</dbReference>
<feature type="region of interest" description="Disordered" evidence="10">
    <location>
        <begin position="1"/>
        <end position="52"/>
    </location>
</feature>
<evidence type="ECO:0000256" key="7">
    <source>
        <dbReference type="ARBA" id="ARBA00023014"/>
    </source>
</evidence>
<dbReference type="FunFam" id="1.10.1670.10:FF:000004">
    <property type="entry name" value="DNA glycosylase/AP lyase ROS1"/>
    <property type="match status" value="1"/>
</dbReference>
<keyword evidence="7" id="KW-0411">Iron-sulfur</keyword>
<feature type="region of interest" description="Disordered" evidence="10">
    <location>
        <begin position="64"/>
        <end position="132"/>
    </location>
</feature>
<organism evidence="12 13">
    <name type="scientific">Platanthera zijinensis</name>
    <dbReference type="NCBI Taxonomy" id="2320716"/>
    <lineage>
        <taxon>Eukaryota</taxon>
        <taxon>Viridiplantae</taxon>
        <taxon>Streptophyta</taxon>
        <taxon>Embryophyta</taxon>
        <taxon>Tracheophyta</taxon>
        <taxon>Spermatophyta</taxon>
        <taxon>Magnoliopsida</taxon>
        <taxon>Liliopsida</taxon>
        <taxon>Asparagales</taxon>
        <taxon>Orchidaceae</taxon>
        <taxon>Orchidoideae</taxon>
        <taxon>Orchideae</taxon>
        <taxon>Orchidinae</taxon>
        <taxon>Platanthera</taxon>
    </lineage>
</organism>
<evidence type="ECO:0000259" key="11">
    <source>
        <dbReference type="SMART" id="SM00478"/>
    </source>
</evidence>
<accession>A0AAP0B6I2</accession>
<dbReference type="GO" id="GO:0051539">
    <property type="term" value="F:4 iron, 4 sulfur cluster binding"/>
    <property type="evidence" value="ECO:0007669"/>
    <property type="project" value="UniProtKB-KW"/>
</dbReference>
<feature type="compositionally biased region" description="Basic and acidic residues" evidence="10">
    <location>
        <begin position="207"/>
        <end position="217"/>
    </location>
</feature>
<keyword evidence="4" id="KW-0004">4Fe-4S</keyword>
<dbReference type="PANTHER" id="PTHR46213:SF13">
    <property type="entry name" value="DEMETER-LIKE PROTEIN 2-RELATED"/>
    <property type="match status" value="1"/>
</dbReference>
<keyword evidence="6" id="KW-0408">Iron</keyword>
<dbReference type="Pfam" id="PF15629">
    <property type="entry name" value="Perm-CXXC"/>
    <property type="match status" value="1"/>
</dbReference>
<dbReference type="SMART" id="SM00525">
    <property type="entry name" value="FES"/>
    <property type="match status" value="1"/>
</dbReference>
<evidence type="ECO:0000313" key="13">
    <source>
        <dbReference type="Proteomes" id="UP001418222"/>
    </source>
</evidence>
<name>A0AAP0B6I2_9ASPA</name>
<proteinExistence type="inferred from homology"/>
<dbReference type="Pfam" id="PF15628">
    <property type="entry name" value="RRM_DME"/>
    <property type="match status" value="1"/>
</dbReference>
<feature type="compositionally biased region" description="Basic residues" evidence="10">
    <location>
        <begin position="162"/>
        <end position="171"/>
    </location>
</feature>
<evidence type="ECO:0000256" key="6">
    <source>
        <dbReference type="ARBA" id="ARBA00023004"/>
    </source>
</evidence>
<evidence type="ECO:0000256" key="10">
    <source>
        <dbReference type="SAM" id="MobiDB-lite"/>
    </source>
</evidence>
<evidence type="ECO:0000256" key="9">
    <source>
        <dbReference type="ARBA" id="ARBA00023242"/>
    </source>
</evidence>
<protein>
    <submittedName>
        <fullName evidence="12">Protein ROS1</fullName>
    </submittedName>
</protein>
<dbReference type="GO" id="GO:0003677">
    <property type="term" value="F:DNA binding"/>
    <property type="evidence" value="ECO:0007669"/>
    <property type="project" value="UniProtKB-KW"/>
</dbReference>
<dbReference type="CDD" id="cd00056">
    <property type="entry name" value="ENDO3c"/>
    <property type="match status" value="1"/>
</dbReference>
<dbReference type="GO" id="GO:0019104">
    <property type="term" value="F:DNA N-glycosylase activity"/>
    <property type="evidence" value="ECO:0007669"/>
    <property type="project" value="InterPro"/>
</dbReference>
<dbReference type="InterPro" id="IPR028925">
    <property type="entry name" value="RRM_DME"/>
</dbReference>
<feature type="region of interest" description="Disordered" evidence="10">
    <location>
        <begin position="154"/>
        <end position="192"/>
    </location>
</feature>
<feature type="domain" description="HhH-GPD" evidence="11">
    <location>
        <begin position="1058"/>
        <end position="1207"/>
    </location>
</feature>
<dbReference type="GO" id="GO:0051747">
    <property type="term" value="F:cytosine C-5 DNA demethylase activity"/>
    <property type="evidence" value="ECO:0007669"/>
    <property type="project" value="UniProtKB-ARBA"/>
</dbReference>
<evidence type="ECO:0000256" key="5">
    <source>
        <dbReference type="ARBA" id="ARBA00022723"/>
    </source>
</evidence>
<keyword evidence="8" id="KW-0238">DNA-binding</keyword>
<dbReference type="PANTHER" id="PTHR46213">
    <property type="entry name" value="TRANSCRIPTIONAL ACTIVATOR DEMETER"/>
    <property type="match status" value="1"/>
</dbReference>
<dbReference type="GO" id="GO:0005634">
    <property type="term" value="C:nucleus"/>
    <property type="evidence" value="ECO:0007669"/>
    <property type="project" value="UniProtKB-SubCell"/>
</dbReference>
<feature type="region of interest" description="Disordered" evidence="10">
    <location>
        <begin position="364"/>
        <end position="421"/>
    </location>
</feature>
<feature type="compositionally biased region" description="Basic and acidic residues" evidence="10">
    <location>
        <begin position="120"/>
        <end position="132"/>
    </location>
</feature>
<dbReference type="GO" id="GO:0141166">
    <property type="term" value="P:chromosomal 5-methylcytosine DNA demethylation pathway"/>
    <property type="evidence" value="ECO:0007669"/>
    <property type="project" value="InterPro"/>
</dbReference>
<sequence length="1587" mass="178193">MGGKAPPTCTPLDGNQFYESTTSGEPHLLPARGFAPPTEKGKHVLAPNLSNKRSSCCDILPVVSIPNRNSSSAPPTPATPEKFNKSAQDKQPSSKVTELVEEWGSGENQMANEVSSYQPEMKKLKSDRDIREETSDRLIRIENSSTDRETMAIDLLGTPNKRPQRKKHRPKVLKEGKPSRTPKLATSPSVMDGTSCKRKYVWRNKDVTHSSEKENTSCRRKYTRRSKDAAHSSNTNAFKEIIETESKGKSKSPRRCLNFDLEDPQTMEEFSAAMLVFKNVLRDRGRDVCNESAATSSSSANASDSNWVQDHVAVEPSAYQSQNECLQQIPVPYAEVNKNICALDEQILSLKSSVKHFKALARESACSDSTPPKGSSEISQSNLNPLGISDSPPKGMKTCHLSTDEANESAQKRSTHSYNLDSPAKSMKVCHLSTDEAREPTQKRIAHPYNLRACYSKSHAAAWQNLSLTGVLKAIRREKWGHNEANLKFSPSWEMKQLSNNLLEFKFVDAQRFIAQEKARILECILAFHQAEKYDIKNANLDSGLASLGNVTSWGRKSTPTKQFKQKSKDIIQPSTPENKIRGHHAHPEKPKDIDKSFQQALSHLLYFMSASTKHTCVEVRKEAHSNDISPPQKNANIGVLTTRNLNWKMLYPETISADCQSTSYFNVPMYSSFSSGPLAYVDPVDCIIEKLRHLYISRHHEVASSHPQNAVVRYARHGFIMVPYDRSFELAKRRRRPRAKVHLDPESNRVWKLLMGKDCGEGGEPLDVDKEKWWDEERRVFQGRVDSFIARMHLIQGDRRYSQWKGSVVDSVVGVFLTQNVSDHLSSSAFMSLAANFPLSSRGKFSVPETERVNTSMESQNRSLFDNGLFFKSSVEVSASQNGEGKETSNCSEILGSTTRSSIIYYSRQKGKGKGPDSQKREGILCQESTVSGSVGRSGINLGEIKDIRLLDSHNSIVSSQNSNGFYAKLNFEAGDLSGGMMDNALGSSSFTELLHMAERTGLKEFCNNIDMPDRVGPNLKAEIFPKTSPETANSAINTRKAEKSTYDWENLRKEVCCSKPAEERSSTTMDSLDWEAVRTADVSKVAEAIRIRGMNNVLAERIQDFLNRLVREHEGIDLEWLRDVSPDKVKDYLLSIRGLGLKSAECVRLLTLRQLAFPVDTNVGRICVRLGWVPLQPLPESLQLHLLELYPVLTTIQKYLWPRLCKLDQCTLYELHYQMITFGKVFCTKSKPNCNSCPMRGECRHFASAFASARLALPAPEDKSLLSLTSPIASDESASVFLNPGPFPQIEESLYSQESTFQNNGEPIIEEPTSPEQECQESLESAIEDAFYEDPEEIPTIKLNLTEFTQNLRNYMKENMELHGGSLSKALVTLTPEATSIPMPKLKNVSRLRTEHQAYEIPDTHPLLEGLDPREPDDPSPYLLAIWTPGETAQSTEPPKADCNFQGVGQPCERSTCFGCNSMREAESHKIRGTLLIPCRTAMRGSFPLNGTYFQVNEVFADHHSSREPIYVLRDWIWNLPRRTVYFGTSIPTIFKGLTTEGIQHCFWRGFVCVRGFDRVTRAPKPLYSRLHFPASKATKNRNVE</sequence>
<comment type="caution">
    <text evidence="12">The sequence shown here is derived from an EMBL/GenBank/DDBJ whole genome shotgun (WGS) entry which is preliminary data.</text>
</comment>